<evidence type="ECO:0000259" key="4">
    <source>
        <dbReference type="Pfam" id="PF00561"/>
    </source>
</evidence>
<name>H3A8Y3_LATCH</name>
<dbReference type="EMBL" id="AFYH01167666">
    <property type="status" value="NOT_ANNOTATED_CDS"/>
    <property type="molecule type" value="Genomic_DNA"/>
</dbReference>
<keyword evidence="6" id="KW-1185">Reference proteome</keyword>
<reference evidence="5" key="2">
    <citation type="submission" date="2025-08" db="UniProtKB">
        <authorList>
            <consortium name="Ensembl"/>
        </authorList>
    </citation>
    <scope>IDENTIFICATION</scope>
</reference>
<keyword evidence="3" id="KW-1133">Transmembrane helix</keyword>
<evidence type="ECO:0000256" key="3">
    <source>
        <dbReference type="SAM" id="Phobius"/>
    </source>
</evidence>
<dbReference type="PRINTS" id="PR00412">
    <property type="entry name" value="EPOXHYDRLASE"/>
</dbReference>
<accession>H3A8Y3</accession>
<dbReference type="InterPro" id="IPR029058">
    <property type="entry name" value="AB_hydrolase_fold"/>
</dbReference>
<proteinExistence type="inferred from homology"/>
<dbReference type="GO" id="GO:0004301">
    <property type="term" value="F:epoxide hydrolase activity"/>
    <property type="evidence" value="ECO:0007669"/>
    <property type="project" value="UniProtKB-ARBA"/>
</dbReference>
<reference evidence="6" key="1">
    <citation type="submission" date="2011-08" db="EMBL/GenBank/DDBJ databases">
        <title>The draft genome of Latimeria chalumnae.</title>
        <authorList>
            <person name="Di Palma F."/>
            <person name="Alfoldi J."/>
            <person name="Johnson J."/>
            <person name="Berlin A."/>
            <person name="Gnerre S."/>
            <person name="Jaffe D."/>
            <person name="MacCallum I."/>
            <person name="Young S."/>
            <person name="Walker B.J."/>
            <person name="Lander E."/>
            <person name="Lindblad-Toh K."/>
        </authorList>
    </citation>
    <scope>NUCLEOTIDE SEQUENCE [LARGE SCALE GENOMIC DNA]</scope>
    <source>
        <strain evidence="6">Wild caught</strain>
    </source>
</reference>
<dbReference type="OMA" id="VYAREWL"/>
<dbReference type="Ensembl" id="ENSLACT00000006156.2">
    <property type="protein sequence ID" value="ENSLACP00000006104.2"/>
    <property type="gene ID" value="ENSLACG00000005418.2"/>
</dbReference>
<dbReference type="KEGG" id="lcm:102355405"/>
<dbReference type="Proteomes" id="UP000008672">
    <property type="component" value="Unassembled WGS sequence"/>
</dbReference>
<dbReference type="RefSeq" id="XP_006006057.1">
    <property type="nucleotide sequence ID" value="XM_006005995.3"/>
</dbReference>
<dbReference type="GeneTree" id="ENSGT00940000156233"/>
<dbReference type="InterPro" id="IPR000639">
    <property type="entry name" value="Epox_hydrolase-like"/>
</dbReference>
<evidence type="ECO:0000313" key="5">
    <source>
        <dbReference type="Ensembl" id="ENSLACP00000006104.2"/>
    </source>
</evidence>
<comment type="similarity">
    <text evidence="2">Belongs to the AB hydrolase superfamily. Epoxide hydrolase family.</text>
</comment>
<keyword evidence="1" id="KW-0378">Hydrolase</keyword>
<dbReference type="eggNOG" id="KOG4178">
    <property type="taxonomic scope" value="Eukaryota"/>
</dbReference>
<dbReference type="InterPro" id="IPR000073">
    <property type="entry name" value="AB_hydrolase_1"/>
</dbReference>
<dbReference type="SUPFAM" id="SSF53474">
    <property type="entry name" value="alpha/beta-Hydrolases"/>
    <property type="match status" value="1"/>
</dbReference>
<dbReference type="Gene3D" id="3.40.50.1820">
    <property type="entry name" value="alpha/beta hydrolase"/>
    <property type="match status" value="1"/>
</dbReference>
<sequence>MANFLPGLLLVLTRLVLWFCSLFCWVGMFSVTCLATGLTLLNVAWLVVRKPVAAFRWQVREKPPACLSDPSLGTRCYVRMKGSGLRFHYIRSGEKSNPLMLFLHGFPEIWFSWRHQLREFKSRYQVVAMDLRGFGGSDSPLGRNNYKQESLLNDVRDMMEVLGYCRCILVGHDWGGIIAWNFAISHPEMVERLIIMSAPHPAAFQGYILHHPSQLLKFRYMFFFQVPKLPELVISLDDFGALKSAFRGRERGIQNKLTDEEIEAYLYSFSQPGALTGPINYYRNSFSNLTGKCWNVTVPTLLLWGEKDTYLEVGMIQYIKQYLQNTFQVLVVPGASHWVQQDQPDTVNKLMWSFLGEDTKSSVKQQSQKHTD</sequence>
<dbReference type="Bgee" id="ENSLACG00000005418">
    <property type="expression patterns" value="Expressed in post-anal tail muscle and 6 other cell types or tissues"/>
</dbReference>
<dbReference type="OrthoDB" id="408373at2759"/>
<feature type="domain" description="AB hydrolase-1" evidence="4">
    <location>
        <begin position="98"/>
        <end position="341"/>
    </location>
</feature>
<dbReference type="Pfam" id="PF00561">
    <property type="entry name" value="Abhydrolase_1"/>
    <property type="match status" value="1"/>
</dbReference>
<evidence type="ECO:0000256" key="2">
    <source>
        <dbReference type="ARBA" id="ARBA00038334"/>
    </source>
</evidence>
<dbReference type="GeneID" id="102355405"/>
<feature type="transmembrane region" description="Helical" evidence="3">
    <location>
        <begin position="15"/>
        <end position="48"/>
    </location>
</feature>
<dbReference type="PRINTS" id="PR00111">
    <property type="entry name" value="ABHYDROLASE"/>
</dbReference>
<dbReference type="MEROPS" id="S33.978"/>
<dbReference type="HOGENOM" id="CLU_020336_7_3_1"/>
<evidence type="ECO:0000256" key="1">
    <source>
        <dbReference type="ARBA" id="ARBA00022801"/>
    </source>
</evidence>
<dbReference type="EMBL" id="AFYH01167667">
    <property type="status" value="NOT_ANNOTATED_CDS"/>
    <property type="molecule type" value="Genomic_DNA"/>
</dbReference>
<dbReference type="EMBL" id="AFYH01167668">
    <property type="status" value="NOT_ANNOTATED_CDS"/>
    <property type="molecule type" value="Genomic_DNA"/>
</dbReference>
<dbReference type="PANTHER" id="PTHR43329">
    <property type="entry name" value="EPOXIDE HYDROLASE"/>
    <property type="match status" value="1"/>
</dbReference>
<keyword evidence="3" id="KW-0812">Transmembrane</keyword>
<evidence type="ECO:0000313" key="6">
    <source>
        <dbReference type="Proteomes" id="UP000008672"/>
    </source>
</evidence>
<dbReference type="InParanoid" id="H3A8Y3"/>
<dbReference type="AlphaFoldDB" id="H3A8Y3"/>
<keyword evidence="3" id="KW-0472">Membrane</keyword>
<protein>
    <submittedName>
        <fullName evidence="5">Epoxide hydrolase 3</fullName>
    </submittedName>
</protein>
<reference evidence="5" key="3">
    <citation type="submission" date="2025-09" db="UniProtKB">
        <authorList>
            <consortium name="Ensembl"/>
        </authorList>
    </citation>
    <scope>IDENTIFICATION</scope>
</reference>
<dbReference type="STRING" id="7897.ENSLACP00000006104"/>
<organism evidence="5 6">
    <name type="scientific">Latimeria chalumnae</name>
    <name type="common">Coelacanth</name>
    <dbReference type="NCBI Taxonomy" id="7897"/>
    <lineage>
        <taxon>Eukaryota</taxon>
        <taxon>Metazoa</taxon>
        <taxon>Chordata</taxon>
        <taxon>Craniata</taxon>
        <taxon>Vertebrata</taxon>
        <taxon>Euteleostomi</taxon>
        <taxon>Coelacanthiformes</taxon>
        <taxon>Coelacanthidae</taxon>
        <taxon>Latimeria</taxon>
    </lineage>
</organism>
<gene>
    <name evidence="5" type="primary">LOC102355405</name>
</gene>